<dbReference type="AlphaFoldDB" id="A0A7L7L7H0"/>
<dbReference type="EMBL" id="CP055153">
    <property type="protein sequence ID" value="QMU28713.1"/>
    <property type="molecule type" value="Genomic_DNA"/>
</dbReference>
<accession>A0A7L7L7H0</accession>
<comment type="subcellular location">
    <subcellularLocation>
        <location evidence="1">Membrane</location>
    </subcellularLocation>
</comment>
<dbReference type="PANTHER" id="PTHR12815:SF47">
    <property type="entry name" value="TRANSLOCATION AND ASSEMBLY MODULE SUBUNIT TAMA"/>
    <property type="match status" value="1"/>
</dbReference>
<organism evidence="8 9">
    <name type="scientific">Adhaeribacter radiodurans</name>
    <dbReference type="NCBI Taxonomy" id="2745197"/>
    <lineage>
        <taxon>Bacteria</taxon>
        <taxon>Pseudomonadati</taxon>
        <taxon>Bacteroidota</taxon>
        <taxon>Cytophagia</taxon>
        <taxon>Cytophagales</taxon>
        <taxon>Hymenobacteraceae</taxon>
        <taxon>Adhaeribacter</taxon>
    </lineage>
</organism>
<keyword evidence="9" id="KW-1185">Reference proteome</keyword>
<feature type="domain" description="Bacterial surface antigen (D15)" evidence="7">
    <location>
        <begin position="418"/>
        <end position="807"/>
    </location>
</feature>
<evidence type="ECO:0000256" key="5">
    <source>
        <dbReference type="ARBA" id="ARBA00023237"/>
    </source>
</evidence>
<dbReference type="PANTHER" id="PTHR12815">
    <property type="entry name" value="SORTING AND ASSEMBLY MACHINERY SAMM50 PROTEIN FAMILY MEMBER"/>
    <property type="match status" value="1"/>
</dbReference>
<evidence type="ECO:0000259" key="7">
    <source>
        <dbReference type="Pfam" id="PF01103"/>
    </source>
</evidence>
<protein>
    <submittedName>
        <fullName evidence="8">BamA/TamA family outer membrane protein</fullName>
    </submittedName>
</protein>
<keyword evidence="2" id="KW-0812">Transmembrane</keyword>
<feature type="chain" id="PRO_5029662055" evidence="6">
    <location>
        <begin position="20"/>
        <end position="819"/>
    </location>
</feature>
<dbReference type="Proteomes" id="UP000514509">
    <property type="component" value="Chromosome"/>
</dbReference>
<evidence type="ECO:0000256" key="2">
    <source>
        <dbReference type="ARBA" id="ARBA00022692"/>
    </source>
</evidence>
<dbReference type="GO" id="GO:0019867">
    <property type="term" value="C:outer membrane"/>
    <property type="evidence" value="ECO:0007669"/>
    <property type="project" value="InterPro"/>
</dbReference>
<keyword evidence="5" id="KW-0998">Cell outer membrane</keyword>
<dbReference type="Gene3D" id="2.40.160.50">
    <property type="entry name" value="membrane protein fhac: a member of the omp85/tpsb transporter family"/>
    <property type="match status" value="1"/>
</dbReference>
<dbReference type="RefSeq" id="WP_182415897.1">
    <property type="nucleotide sequence ID" value="NZ_CP055153.1"/>
</dbReference>
<evidence type="ECO:0000313" key="8">
    <source>
        <dbReference type="EMBL" id="QMU28713.1"/>
    </source>
</evidence>
<dbReference type="Pfam" id="PF01103">
    <property type="entry name" value="Omp85"/>
    <property type="match status" value="1"/>
</dbReference>
<gene>
    <name evidence="8" type="ORF">HUW48_11995</name>
</gene>
<name>A0A7L7L7H0_9BACT</name>
<evidence type="ECO:0000313" key="9">
    <source>
        <dbReference type="Proteomes" id="UP000514509"/>
    </source>
</evidence>
<feature type="signal peptide" evidence="6">
    <location>
        <begin position="1"/>
        <end position="19"/>
    </location>
</feature>
<evidence type="ECO:0000256" key="1">
    <source>
        <dbReference type="ARBA" id="ARBA00004370"/>
    </source>
</evidence>
<dbReference type="InterPro" id="IPR000184">
    <property type="entry name" value="Bac_surfAg_D15"/>
</dbReference>
<keyword evidence="4" id="KW-0472">Membrane</keyword>
<evidence type="ECO:0000256" key="6">
    <source>
        <dbReference type="SAM" id="SignalP"/>
    </source>
</evidence>
<evidence type="ECO:0000256" key="3">
    <source>
        <dbReference type="ARBA" id="ARBA00022729"/>
    </source>
</evidence>
<dbReference type="KEGG" id="add:HUW48_11995"/>
<reference evidence="8 9" key="1">
    <citation type="submission" date="2020-08" db="EMBL/GenBank/DDBJ databases">
        <title>Adhaeribacter dokdonensis sp. nov., isolated from the rhizosphere of Elymus tsukushiensis, a plant native to the Dokdo Islands, Republic of Korea.</title>
        <authorList>
            <person name="Ghim S.Y."/>
        </authorList>
    </citation>
    <scope>NUCLEOTIDE SEQUENCE [LARGE SCALE GENOMIC DNA]</scope>
    <source>
        <strain evidence="8 9">KUDC8001</strain>
    </source>
</reference>
<evidence type="ECO:0000256" key="4">
    <source>
        <dbReference type="ARBA" id="ARBA00023136"/>
    </source>
</evidence>
<dbReference type="PROSITE" id="PS51257">
    <property type="entry name" value="PROKAR_LIPOPROTEIN"/>
    <property type="match status" value="1"/>
</dbReference>
<sequence length="819" mass="95095">MILKLTGYILFFLSTSWLAASCVPTHRLEKNQNLLYSIKLKGVAVNDPAQISTLYKQKPNRKFLGSTPYLSLYYFGKKFYNPNKIQRWIDEYRVQTDAKIAAAGTDSVRISNILAKREQRLAVMTRKREEGNWLMTVGEPPAIYDTTKTQATLRQIKTYLNTKGFFHSKVTYTEEIKEKKVYLNLLVDEDKPTKITQITHAIADSVIAHIVDSAQTAALLKVGQNYDEEIIDQERNRLEILLRNLGYYEFRKPFITAKVDTNYAPYTAHFTYLIANNKDNQPHKQYRIREVSFIGDAGLKRFGFKRDTIWYNNVKYLAYRHRINPKVLDSKLTIYPRQRYSLDLTQLTQQQLNNLDMFRFNSVNYTILPDSLGSPQLDVFVNVSPTKKYQETSEAGGSYTARLPGPFVNLRLKVRNILGGAEILDIGLRGGLQGQYSSLDFSESIYMKDFGGNIGLTFPQFLVPFRVNKQFSRFNPRSRLNVSYTYVDRREYVRTNLETTFDYIWQPSTKVQYVFTPVDISLIKTPRLSPDFEALLNKNTTYGQSFTNAVVPSINFTRFYNDFRNNNSGQFWRLFIEVGGLTALAAEQFRSKEQLNYLGDLRLYKFYRVNSDYRKYLKLSNKSFLVYRLNIGLVQPFKSVGLPYDKYFFGGGGSSIRAWRPRRLGPGAYYAQRPMRDPDTNQIMRDSFGNEIMERDYDTEQPGEMLIETNLEHRFNIVGYLNGAFFIDAGNTWMISEDKNRPDSQFEWSDFLSEFAVGVGTGLRLDFNFLIARFDFSTKVFDPAFTYGNRYVLNQFTLKDIFNRNNKHTTFNLGIGYPF</sequence>
<keyword evidence="3 6" id="KW-0732">Signal</keyword>
<dbReference type="InterPro" id="IPR039910">
    <property type="entry name" value="D15-like"/>
</dbReference>
<proteinExistence type="predicted"/>